<organism evidence="4 5">
    <name type="scientific">Lignipirellula cremea</name>
    <dbReference type="NCBI Taxonomy" id="2528010"/>
    <lineage>
        <taxon>Bacteria</taxon>
        <taxon>Pseudomonadati</taxon>
        <taxon>Planctomycetota</taxon>
        <taxon>Planctomycetia</taxon>
        <taxon>Pirellulales</taxon>
        <taxon>Pirellulaceae</taxon>
        <taxon>Lignipirellula</taxon>
    </lineage>
</organism>
<dbReference type="Pfam" id="PF03781">
    <property type="entry name" value="FGE-sulfatase"/>
    <property type="match status" value="1"/>
</dbReference>
<proteinExistence type="predicted"/>
<feature type="region of interest" description="Disordered" evidence="1">
    <location>
        <begin position="54"/>
        <end position="79"/>
    </location>
</feature>
<feature type="compositionally biased region" description="Acidic residues" evidence="1">
    <location>
        <begin position="385"/>
        <end position="398"/>
    </location>
</feature>
<dbReference type="InterPro" id="IPR042095">
    <property type="entry name" value="SUMF_sf"/>
</dbReference>
<dbReference type="SUPFAM" id="SSF56436">
    <property type="entry name" value="C-type lectin-like"/>
    <property type="match status" value="1"/>
</dbReference>
<dbReference type="Proteomes" id="UP000317648">
    <property type="component" value="Chromosome"/>
</dbReference>
<evidence type="ECO:0000313" key="4">
    <source>
        <dbReference type="EMBL" id="QDU93314.1"/>
    </source>
</evidence>
<keyword evidence="2" id="KW-1133">Transmembrane helix</keyword>
<dbReference type="InterPro" id="IPR051043">
    <property type="entry name" value="Sulfatase_Mod_Factor_Kinase"/>
</dbReference>
<reference evidence="4 5" key="1">
    <citation type="submission" date="2019-02" db="EMBL/GenBank/DDBJ databases">
        <title>Deep-cultivation of Planctomycetes and their phenomic and genomic characterization uncovers novel biology.</title>
        <authorList>
            <person name="Wiegand S."/>
            <person name="Jogler M."/>
            <person name="Boedeker C."/>
            <person name="Pinto D."/>
            <person name="Vollmers J."/>
            <person name="Rivas-Marin E."/>
            <person name="Kohn T."/>
            <person name="Peeters S.H."/>
            <person name="Heuer A."/>
            <person name="Rast P."/>
            <person name="Oberbeckmann S."/>
            <person name="Bunk B."/>
            <person name="Jeske O."/>
            <person name="Meyerdierks A."/>
            <person name="Storesund J.E."/>
            <person name="Kallscheuer N."/>
            <person name="Luecker S."/>
            <person name="Lage O.M."/>
            <person name="Pohl T."/>
            <person name="Merkel B.J."/>
            <person name="Hornburger P."/>
            <person name="Mueller R.-W."/>
            <person name="Bruemmer F."/>
            <person name="Labrenz M."/>
            <person name="Spormann A.M."/>
            <person name="Op den Camp H."/>
            <person name="Overmann J."/>
            <person name="Amann R."/>
            <person name="Jetten M.S.M."/>
            <person name="Mascher T."/>
            <person name="Medema M.H."/>
            <person name="Devos D.P."/>
            <person name="Kaster A.-K."/>
            <person name="Ovreas L."/>
            <person name="Rohde M."/>
            <person name="Galperin M.Y."/>
            <person name="Jogler C."/>
        </authorList>
    </citation>
    <scope>NUCLEOTIDE SEQUENCE [LARGE SCALE GENOMIC DNA]</scope>
    <source>
        <strain evidence="4 5">Pla85_3_4</strain>
    </source>
</reference>
<dbReference type="InterPro" id="IPR005532">
    <property type="entry name" value="SUMF_dom"/>
</dbReference>
<evidence type="ECO:0000313" key="5">
    <source>
        <dbReference type="Proteomes" id="UP000317648"/>
    </source>
</evidence>
<dbReference type="GO" id="GO:0004674">
    <property type="term" value="F:protein serine/threonine kinase activity"/>
    <property type="evidence" value="ECO:0007669"/>
    <property type="project" value="UniProtKB-EC"/>
</dbReference>
<sequence>MFSRTFLDRAMLSISLATLALTYLAGKTFGFWIAAVILVAWLGLRTRQMVRQRYQASDTPQEPTPATTAPATAKKSPLHAAPVAEDTGDLIEGLLAESRYALLLRPQIVGNLTADQITRGLTLLDEEMAMIAAGDVAVQYWRAQGQPRDKSGDLAATFGFFLDRYPVTNAQFQRFVDSGAYEQSSLWDPEIWPSVEQFVDQSGESGPRFWQDGKHPAGLQKHPVVGVNWYEARAFANWVGKRLPTDAEWVKAAAWPVQSSGRRPIQRRYPWGESMERKCAHLWTHETTGTAEVDKTPGGATPDAVHQLIGNVWEWMHGNFGGADLAAGIIDFSSPMKSIRGGAFDTYFDAQAATQFQSGECVLGRKHNIGFRCAVSVADLALSDESADDQAEPTEEDLSTLPEEAAR</sequence>
<name>A0A518DNA1_9BACT</name>
<feature type="transmembrane region" description="Helical" evidence="2">
    <location>
        <begin position="20"/>
        <end position="44"/>
    </location>
</feature>
<keyword evidence="2" id="KW-0472">Membrane</keyword>
<feature type="region of interest" description="Disordered" evidence="1">
    <location>
        <begin position="384"/>
        <end position="407"/>
    </location>
</feature>
<dbReference type="GO" id="GO:0120147">
    <property type="term" value="F:formylglycine-generating oxidase activity"/>
    <property type="evidence" value="ECO:0007669"/>
    <property type="project" value="TreeGrafter"/>
</dbReference>
<dbReference type="Gene3D" id="3.90.1580.10">
    <property type="entry name" value="paralog of FGE (formylglycine-generating enzyme)"/>
    <property type="match status" value="1"/>
</dbReference>
<dbReference type="KEGG" id="lcre:Pla8534_10940"/>
<protein>
    <submittedName>
        <fullName evidence="4">Serine/threonine-protein kinase pkn1</fullName>
        <ecNumber evidence="4">2.7.11.1</ecNumber>
    </submittedName>
</protein>
<keyword evidence="4" id="KW-0808">Transferase</keyword>
<evidence type="ECO:0000256" key="2">
    <source>
        <dbReference type="SAM" id="Phobius"/>
    </source>
</evidence>
<gene>
    <name evidence="4" type="primary">pkn1_8</name>
    <name evidence="4" type="ORF">Pla8534_10940</name>
</gene>
<evidence type="ECO:0000256" key="1">
    <source>
        <dbReference type="SAM" id="MobiDB-lite"/>
    </source>
</evidence>
<evidence type="ECO:0000259" key="3">
    <source>
        <dbReference type="Pfam" id="PF03781"/>
    </source>
</evidence>
<dbReference type="RefSeq" id="WP_145050014.1">
    <property type="nucleotide sequence ID" value="NZ_CP036433.1"/>
</dbReference>
<dbReference type="OrthoDB" id="9812426at2"/>
<feature type="compositionally biased region" description="Low complexity" evidence="1">
    <location>
        <begin position="64"/>
        <end position="73"/>
    </location>
</feature>
<feature type="domain" description="Sulfatase-modifying factor enzyme-like" evidence="3">
    <location>
        <begin position="127"/>
        <end position="374"/>
    </location>
</feature>
<keyword evidence="2" id="KW-0812">Transmembrane</keyword>
<dbReference type="PANTHER" id="PTHR23150:SF19">
    <property type="entry name" value="FORMYLGLYCINE-GENERATING ENZYME"/>
    <property type="match status" value="1"/>
</dbReference>
<dbReference type="AlphaFoldDB" id="A0A518DNA1"/>
<accession>A0A518DNA1</accession>
<keyword evidence="5" id="KW-1185">Reference proteome</keyword>
<dbReference type="InterPro" id="IPR016187">
    <property type="entry name" value="CTDL_fold"/>
</dbReference>
<keyword evidence="4" id="KW-0418">Kinase</keyword>
<dbReference type="EMBL" id="CP036433">
    <property type="protein sequence ID" value="QDU93314.1"/>
    <property type="molecule type" value="Genomic_DNA"/>
</dbReference>
<dbReference type="EC" id="2.7.11.1" evidence="4"/>
<dbReference type="PANTHER" id="PTHR23150">
    <property type="entry name" value="SULFATASE MODIFYING FACTOR 1, 2"/>
    <property type="match status" value="1"/>
</dbReference>